<dbReference type="EMBL" id="ASPP01027573">
    <property type="protein sequence ID" value="ETO06027.1"/>
    <property type="molecule type" value="Genomic_DNA"/>
</dbReference>
<proteinExistence type="predicted"/>
<sequence>MFVCLYIYTLVTKSNSKSNEKNKNKANKRYGYENRIIAIKDILMALNFLRTMKDLKVRAHENSQVREILKFSKPTFLSMQEQLQRIANDQISTIHDTLCQVSDWKKDLFSTPFYIFVYFFKMYMYIYVYEYLFFFWKKNNKNKIIIDFKNKFGGAMPDFGDTRIILFSKILLTCL</sequence>
<reference evidence="2 3" key="1">
    <citation type="journal article" date="2013" name="Curr. Biol.">
        <title>The Genome of the Foraminiferan Reticulomyxa filosa.</title>
        <authorList>
            <person name="Glockner G."/>
            <person name="Hulsmann N."/>
            <person name="Schleicher M."/>
            <person name="Noegel A.A."/>
            <person name="Eichinger L."/>
            <person name="Gallinger C."/>
            <person name="Pawlowski J."/>
            <person name="Sierra R."/>
            <person name="Euteneuer U."/>
            <person name="Pillet L."/>
            <person name="Moustafa A."/>
            <person name="Platzer M."/>
            <person name="Groth M."/>
            <person name="Szafranski K."/>
            <person name="Schliwa M."/>
        </authorList>
    </citation>
    <scope>NUCLEOTIDE SEQUENCE [LARGE SCALE GENOMIC DNA]</scope>
</reference>
<comment type="caution">
    <text evidence="2">The sequence shown here is derived from an EMBL/GenBank/DDBJ whole genome shotgun (WGS) entry which is preliminary data.</text>
</comment>
<evidence type="ECO:0000313" key="2">
    <source>
        <dbReference type="EMBL" id="ETO06027.1"/>
    </source>
</evidence>
<keyword evidence="3" id="KW-1185">Reference proteome</keyword>
<name>X6LY02_RETFI</name>
<protein>
    <submittedName>
        <fullName evidence="2">Uncharacterized protein</fullName>
    </submittedName>
</protein>
<accession>X6LY02</accession>
<keyword evidence="1" id="KW-0812">Transmembrane</keyword>
<evidence type="ECO:0000256" key="1">
    <source>
        <dbReference type="SAM" id="Phobius"/>
    </source>
</evidence>
<keyword evidence="1" id="KW-1133">Transmembrane helix</keyword>
<evidence type="ECO:0000313" key="3">
    <source>
        <dbReference type="Proteomes" id="UP000023152"/>
    </source>
</evidence>
<dbReference type="AlphaFoldDB" id="X6LY02"/>
<organism evidence="2 3">
    <name type="scientific">Reticulomyxa filosa</name>
    <dbReference type="NCBI Taxonomy" id="46433"/>
    <lineage>
        <taxon>Eukaryota</taxon>
        <taxon>Sar</taxon>
        <taxon>Rhizaria</taxon>
        <taxon>Retaria</taxon>
        <taxon>Foraminifera</taxon>
        <taxon>Monothalamids</taxon>
        <taxon>Reticulomyxidae</taxon>
        <taxon>Reticulomyxa</taxon>
    </lineage>
</organism>
<feature type="transmembrane region" description="Helical" evidence="1">
    <location>
        <begin position="113"/>
        <end position="136"/>
    </location>
</feature>
<keyword evidence="1" id="KW-0472">Membrane</keyword>
<gene>
    <name evidence="2" type="ORF">RFI_31368</name>
</gene>
<dbReference type="Proteomes" id="UP000023152">
    <property type="component" value="Unassembled WGS sequence"/>
</dbReference>